<accession>A0A815DNE1</accession>
<sequence length="661" mass="77425">MFVLFDECWRPDPQLGPQPEPIPGQHNSQWVRCPGQAWLMDNSKWPLLKQYTSDVLSRFSNDSRVAIWDLYNEPQCSQQVPIVLPLLREVYAAAISANPSQPVTFGILPGPLNSTLTRFELESSDIISFHSYEPLAQTMLQVAEFRSFNRPLICTEYMARTAGSTFHTHTVFFHKEKIGAINWGLVAGKTQTYFPWGSPVNATTPLVCFSNDDIQYELDKYIQLKNQYQLTGIVLYWKRLNGVQKLVKTMLEYENLFSNIIIWNNNPMQNLTFQDLLIENNNRTEIVNSNVNIKDEAKYRACQLAKTNACFYVDDDWDIRMYVRSLYSHFLLEPTILHAITDQFTYFTNLMWTFFDESINLHTGFSWIGCGSVFSRDNAVRHLKCMNFFLNNYKNRDLIPQSDQFFSIWMNQIPAQFNGRLLQSNEGVESSFENYDFELLQYRASVMSIQTLEKSLRSYFNFNLFQRKRASNTLVTYTKSPCSYNDKFIFFTNCLPIDNLEQIPFNIATDFKRGTRANLPNMRKSAYRENFTFFQEFNTANAVDNDNKTCWKMNRSLRYGDLYGIDFQTIQADRNLAFSIEYLHRKSLQKKLQISISLDSQTWIQLPKKPQSGIIYKKQKKLVIFRTQLFPDGFQVFRFIKFMSLIDDESSFHICEIRLIN</sequence>
<dbReference type="SUPFAM" id="SSF51445">
    <property type="entry name" value="(Trans)glycosidases"/>
    <property type="match status" value="1"/>
</dbReference>
<evidence type="ECO:0000313" key="2">
    <source>
        <dbReference type="EMBL" id="CAF1298849.1"/>
    </source>
</evidence>
<name>A0A815DNE1_9BILA</name>
<protein>
    <submittedName>
        <fullName evidence="2">Uncharacterized protein</fullName>
    </submittedName>
</protein>
<comment type="caution">
    <text evidence="2">The sequence shown here is derived from an EMBL/GenBank/DDBJ whole genome shotgun (WGS) entry which is preliminary data.</text>
</comment>
<dbReference type="Proteomes" id="UP000663854">
    <property type="component" value="Unassembled WGS sequence"/>
</dbReference>
<dbReference type="AlphaFoldDB" id="A0A815DNE1"/>
<keyword evidence="3" id="KW-1185">Reference proteome</keyword>
<gene>
    <name evidence="2" type="ORF">JXQ802_LOCUS29389</name>
    <name evidence="1" type="ORF">PYM288_LOCUS19562</name>
</gene>
<dbReference type="EMBL" id="CAJNOL010001150">
    <property type="protein sequence ID" value="CAF1298849.1"/>
    <property type="molecule type" value="Genomic_DNA"/>
</dbReference>
<dbReference type="EMBL" id="CAJNOH010000663">
    <property type="protein sequence ID" value="CAF1098822.1"/>
    <property type="molecule type" value="Genomic_DNA"/>
</dbReference>
<dbReference type="Gene3D" id="3.20.20.80">
    <property type="entry name" value="Glycosidases"/>
    <property type="match status" value="1"/>
</dbReference>
<dbReference type="Proteomes" id="UP000663870">
    <property type="component" value="Unassembled WGS sequence"/>
</dbReference>
<reference evidence="2" key="1">
    <citation type="submission" date="2021-02" db="EMBL/GenBank/DDBJ databases">
        <authorList>
            <person name="Nowell W R."/>
        </authorList>
    </citation>
    <scope>NUCLEOTIDE SEQUENCE</scope>
</reference>
<dbReference type="InterPro" id="IPR017853">
    <property type="entry name" value="GH"/>
</dbReference>
<proteinExistence type="predicted"/>
<organism evidence="2 3">
    <name type="scientific">Rotaria sordida</name>
    <dbReference type="NCBI Taxonomy" id="392033"/>
    <lineage>
        <taxon>Eukaryota</taxon>
        <taxon>Metazoa</taxon>
        <taxon>Spiralia</taxon>
        <taxon>Gnathifera</taxon>
        <taxon>Rotifera</taxon>
        <taxon>Eurotatoria</taxon>
        <taxon>Bdelloidea</taxon>
        <taxon>Philodinida</taxon>
        <taxon>Philodinidae</taxon>
        <taxon>Rotaria</taxon>
    </lineage>
</organism>
<evidence type="ECO:0000313" key="1">
    <source>
        <dbReference type="EMBL" id="CAF1098822.1"/>
    </source>
</evidence>
<evidence type="ECO:0000313" key="3">
    <source>
        <dbReference type="Proteomes" id="UP000663870"/>
    </source>
</evidence>